<reference evidence="4 5" key="1">
    <citation type="submission" date="2019-12" db="EMBL/GenBank/DDBJ databases">
        <title>Paenibacillus sp. nov., an endophytic bacterium isolated from the stem of Dendrobium.</title>
        <authorList>
            <person name="Zhao R."/>
        </authorList>
    </citation>
    <scope>NUCLEOTIDE SEQUENCE [LARGE SCALE GENOMIC DNA]</scope>
    <source>
        <strain evidence="4 5">HJL G12</strain>
    </source>
</reference>
<evidence type="ECO:0000313" key="4">
    <source>
        <dbReference type="EMBL" id="MWV46244.1"/>
    </source>
</evidence>
<sequence length="182" mass="20827">MSEVKTKIIQATLDSIAELGASQLSLRDISARASVALSQIHYHFQSKENLIAVAANTLIDQLVEELLAELEGIQDPLDRTIRTIDFIYQKQITKSPFVRIYFELAIMSFSNPLLKDHVKQIHQRVIDCMTGKEISLSLRHPELGIYMSIFLDGVAFQTFHETSPEEINFSYQLFLETIKKHF</sequence>
<evidence type="ECO:0000256" key="2">
    <source>
        <dbReference type="PROSITE-ProRule" id="PRU00335"/>
    </source>
</evidence>
<dbReference type="InterPro" id="IPR009057">
    <property type="entry name" value="Homeodomain-like_sf"/>
</dbReference>
<dbReference type="PANTHER" id="PTHR43479:SF11">
    <property type="entry name" value="ACREF_ENVCD OPERON REPRESSOR-RELATED"/>
    <property type="match status" value="1"/>
</dbReference>
<protein>
    <submittedName>
        <fullName evidence="4">TetR family transcriptional regulator</fullName>
    </submittedName>
</protein>
<dbReference type="Pfam" id="PF00440">
    <property type="entry name" value="TetR_N"/>
    <property type="match status" value="1"/>
</dbReference>
<dbReference type="InterPro" id="IPR001647">
    <property type="entry name" value="HTH_TetR"/>
</dbReference>
<dbReference type="SUPFAM" id="SSF46689">
    <property type="entry name" value="Homeodomain-like"/>
    <property type="match status" value="1"/>
</dbReference>
<evidence type="ECO:0000256" key="1">
    <source>
        <dbReference type="ARBA" id="ARBA00023125"/>
    </source>
</evidence>
<dbReference type="PANTHER" id="PTHR43479">
    <property type="entry name" value="ACREF/ENVCD OPERON REPRESSOR-RELATED"/>
    <property type="match status" value="1"/>
</dbReference>
<keyword evidence="1 2" id="KW-0238">DNA-binding</keyword>
<dbReference type="RefSeq" id="WP_160499847.1">
    <property type="nucleotide sequence ID" value="NZ_WUBI01000004.1"/>
</dbReference>
<feature type="domain" description="HTH tetR-type" evidence="3">
    <location>
        <begin position="2"/>
        <end position="62"/>
    </location>
</feature>
<keyword evidence="5" id="KW-1185">Reference proteome</keyword>
<evidence type="ECO:0000259" key="3">
    <source>
        <dbReference type="PROSITE" id="PS50977"/>
    </source>
</evidence>
<organism evidence="4 5">
    <name type="scientific">Paenibacillus dendrobii</name>
    <dbReference type="NCBI Taxonomy" id="2691084"/>
    <lineage>
        <taxon>Bacteria</taxon>
        <taxon>Bacillati</taxon>
        <taxon>Bacillota</taxon>
        <taxon>Bacilli</taxon>
        <taxon>Bacillales</taxon>
        <taxon>Paenibacillaceae</taxon>
        <taxon>Paenibacillus</taxon>
    </lineage>
</organism>
<evidence type="ECO:0000313" key="5">
    <source>
        <dbReference type="Proteomes" id="UP000460318"/>
    </source>
</evidence>
<dbReference type="EMBL" id="WUBI01000004">
    <property type="protein sequence ID" value="MWV46244.1"/>
    <property type="molecule type" value="Genomic_DNA"/>
</dbReference>
<accession>A0A7X3ILQ5</accession>
<dbReference type="PROSITE" id="PS50977">
    <property type="entry name" value="HTH_TETR_2"/>
    <property type="match status" value="1"/>
</dbReference>
<name>A0A7X3ILQ5_9BACL</name>
<dbReference type="PRINTS" id="PR00455">
    <property type="entry name" value="HTHTETR"/>
</dbReference>
<dbReference type="GO" id="GO:0003677">
    <property type="term" value="F:DNA binding"/>
    <property type="evidence" value="ECO:0007669"/>
    <property type="project" value="UniProtKB-UniRule"/>
</dbReference>
<dbReference type="Gene3D" id="1.10.357.10">
    <property type="entry name" value="Tetracycline Repressor, domain 2"/>
    <property type="match status" value="1"/>
</dbReference>
<gene>
    <name evidence="4" type="ORF">GRF59_21815</name>
</gene>
<dbReference type="InterPro" id="IPR050624">
    <property type="entry name" value="HTH-type_Tx_Regulator"/>
</dbReference>
<comment type="caution">
    <text evidence="4">The sequence shown here is derived from an EMBL/GenBank/DDBJ whole genome shotgun (WGS) entry which is preliminary data.</text>
</comment>
<dbReference type="AlphaFoldDB" id="A0A7X3ILQ5"/>
<feature type="DNA-binding region" description="H-T-H motif" evidence="2">
    <location>
        <begin position="25"/>
        <end position="44"/>
    </location>
</feature>
<dbReference type="Proteomes" id="UP000460318">
    <property type="component" value="Unassembled WGS sequence"/>
</dbReference>
<proteinExistence type="predicted"/>